<comment type="caution">
    <text evidence="1">The sequence shown here is derived from an EMBL/GenBank/DDBJ whole genome shotgun (WGS) entry which is preliminary data.</text>
</comment>
<keyword evidence="2" id="KW-1185">Reference proteome</keyword>
<dbReference type="InterPro" id="IPR018679">
    <property type="entry name" value="DUF2161"/>
</dbReference>
<organism evidence="1 2">
    <name type="scientific">Hoeflea marina</name>
    <dbReference type="NCBI Taxonomy" id="274592"/>
    <lineage>
        <taxon>Bacteria</taxon>
        <taxon>Pseudomonadati</taxon>
        <taxon>Pseudomonadota</taxon>
        <taxon>Alphaproteobacteria</taxon>
        <taxon>Hyphomicrobiales</taxon>
        <taxon>Rhizobiaceae</taxon>
        <taxon>Hoeflea</taxon>
    </lineage>
</organism>
<dbReference type="Proteomes" id="UP000246352">
    <property type="component" value="Unassembled WGS sequence"/>
</dbReference>
<dbReference type="AlphaFoldDB" id="A0A317PPZ7"/>
<evidence type="ECO:0000313" key="2">
    <source>
        <dbReference type="Proteomes" id="UP000246352"/>
    </source>
</evidence>
<proteinExistence type="predicted"/>
<accession>A0A317PPZ7</accession>
<protein>
    <submittedName>
        <fullName evidence="1">Uncharacterized protein</fullName>
    </submittedName>
</protein>
<dbReference type="Pfam" id="PF09929">
    <property type="entry name" value="DUF2161"/>
    <property type="match status" value="1"/>
</dbReference>
<reference evidence="1 2" key="1">
    <citation type="submission" date="2018-05" db="EMBL/GenBank/DDBJ databases">
        <title>Genomic Encyclopedia of Type Strains, Phase IV (KMG-IV): sequencing the most valuable type-strain genomes for metagenomic binning, comparative biology and taxonomic classification.</title>
        <authorList>
            <person name="Goeker M."/>
        </authorList>
    </citation>
    <scope>NUCLEOTIDE SEQUENCE [LARGE SCALE GENOMIC DNA]</scope>
    <source>
        <strain evidence="1 2">DSM 16791</strain>
    </source>
</reference>
<sequence>MAKPGLRETDLYPPIKALLEGQGYEVKGEIGAADLMALRAGDDPVIVELKTGFSLSLFHQAAERQRLTDSVYVAVPRGSGAAFSRSLKNNTHLCRRLGLGLITVRLRDALVEIHLDPAPYRPRVAKTEKARLLKEFSRRTGDPNLGGATRQGLVTAYRQDALRCLLVLHENGPTKAAAVAKLSHVETARRLMADNHYGWFDKVQTGVYALSPKGQAVAADHAG</sequence>
<gene>
    <name evidence="1" type="ORF">DFR52_102673</name>
</gene>
<name>A0A317PPZ7_9HYPH</name>
<dbReference type="RefSeq" id="WP_245415270.1">
    <property type="nucleotide sequence ID" value="NZ_QGTR01000002.1"/>
</dbReference>
<dbReference type="EMBL" id="QGTR01000002">
    <property type="protein sequence ID" value="PWW02008.1"/>
    <property type="molecule type" value="Genomic_DNA"/>
</dbReference>
<evidence type="ECO:0000313" key="1">
    <source>
        <dbReference type="EMBL" id="PWW02008.1"/>
    </source>
</evidence>